<dbReference type="KEGG" id="spsr:EGC80_09630"/>
<evidence type="ECO:0000256" key="2">
    <source>
        <dbReference type="HAMAP-Rule" id="MF_00338"/>
    </source>
</evidence>
<evidence type="ECO:0000313" key="3">
    <source>
        <dbReference type="EMBL" id="AZG37439.1"/>
    </source>
</evidence>
<dbReference type="EMBL" id="RKKB01000002">
    <property type="protein sequence ID" value="RPA33045.1"/>
    <property type="molecule type" value="Genomic_DNA"/>
</dbReference>
<keyword evidence="5" id="KW-1185">Reference proteome</keyword>
<dbReference type="RefSeq" id="WP_124012671.1">
    <property type="nucleotide sequence ID" value="NZ_CP034073.1"/>
</dbReference>
<dbReference type="PANTHER" id="PTHR34068:SF2">
    <property type="entry name" value="UPF0145 PROTEIN SCO3412"/>
    <property type="match status" value="1"/>
</dbReference>
<evidence type="ECO:0000256" key="1">
    <source>
        <dbReference type="ARBA" id="ARBA00010751"/>
    </source>
</evidence>
<comment type="similarity">
    <text evidence="1 2">Belongs to the UPF0145 family.</text>
</comment>
<dbReference type="InterPro" id="IPR035439">
    <property type="entry name" value="UPF0145_dom_sf"/>
</dbReference>
<name>A0A3N4E4B0_9GAMM</name>
<evidence type="ECO:0000313" key="6">
    <source>
        <dbReference type="Proteomes" id="UP000278855"/>
    </source>
</evidence>
<protein>
    <recommendedName>
        <fullName evidence="2">UPF0145 protein EGC77_06705</fullName>
    </recommendedName>
</protein>
<evidence type="ECO:0000313" key="5">
    <source>
        <dbReference type="Proteomes" id="UP000273778"/>
    </source>
</evidence>
<dbReference type="AlphaFoldDB" id="A0A3N4E4B0"/>
<organism evidence="4 6">
    <name type="scientific">Shewanella psychromarinicola</name>
    <dbReference type="NCBI Taxonomy" id="2487742"/>
    <lineage>
        <taxon>Bacteria</taxon>
        <taxon>Pseudomonadati</taxon>
        <taxon>Pseudomonadota</taxon>
        <taxon>Gammaproteobacteria</taxon>
        <taxon>Alteromonadales</taxon>
        <taxon>Shewanellaceae</taxon>
        <taxon>Shewanella</taxon>
    </lineage>
</organism>
<sequence>MIISNTPEISGYKIVESINLVTGSMVQSKHIGRDIMARLKTIIGGEVAGYTEMLIEAREEALRRMMTQAKSKGANAVVNVRFTTSAIAVGMSELLVYGTAVVVEKS</sequence>
<dbReference type="PANTHER" id="PTHR34068">
    <property type="entry name" value="UPF0145 PROTEIN YBJQ"/>
    <property type="match status" value="1"/>
</dbReference>
<dbReference type="SUPFAM" id="SSF117782">
    <property type="entry name" value="YbjQ-like"/>
    <property type="match status" value="1"/>
</dbReference>
<dbReference type="EMBL" id="CP034073">
    <property type="protein sequence ID" value="AZG37439.1"/>
    <property type="molecule type" value="Genomic_DNA"/>
</dbReference>
<dbReference type="HAMAP" id="MF_00338">
    <property type="entry name" value="UPF0145"/>
    <property type="match status" value="1"/>
</dbReference>
<reference evidence="3 5" key="1">
    <citation type="submission" date="2018-11" db="EMBL/GenBank/DDBJ databases">
        <title>Shewanella sp. M2.</title>
        <authorList>
            <person name="Hwang Y.J."/>
            <person name="Hwang C.Y."/>
        </authorList>
    </citation>
    <scope>NUCLEOTIDE SEQUENCE [LARGE SCALE GENOMIC DNA]</scope>
    <source>
        <strain evidence="3 5">M2</strain>
    </source>
</reference>
<gene>
    <name evidence="4" type="ORF">EGC77_06705</name>
    <name evidence="3" type="ORF">EGC80_09630</name>
</gene>
<dbReference type="InterPro" id="IPR002765">
    <property type="entry name" value="UPF0145_YbjQ-like"/>
</dbReference>
<evidence type="ECO:0000313" key="4">
    <source>
        <dbReference type="EMBL" id="RPA33045.1"/>
    </source>
</evidence>
<dbReference type="Proteomes" id="UP000278855">
    <property type="component" value="Unassembled WGS sequence"/>
</dbReference>
<dbReference type="OrthoDB" id="9796448at2"/>
<dbReference type="Proteomes" id="UP000273778">
    <property type="component" value="Chromosome"/>
</dbReference>
<dbReference type="Pfam" id="PF01906">
    <property type="entry name" value="YbjQ_1"/>
    <property type="match status" value="1"/>
</dbReference>
<proteinExistence type="inferred from homology"/>
<dbReference type="Gene3D" id="3.30.110.70">
    <property type="entry name" value="Hypothetical protein apc22750. Chain B"/>
    <property type="match status" value="1"/>
</dbReference>
<reference evidence="6" key="2">
    <citation type="submission" date="2018-11" db="EMBL/GenBank/DDBJ databases">
        <title>Shewanella sp. R106.</title>
        <authorList>
            <person name="Hwang Y.J."/>
            <person name="Hwang C.Y."/>
        </authorList>
    </citation>
    <scope>NUCLEOTIDE SEQUENCE [LARGE SCALE GENOMIC DNA]</scope>
    <source>
        <strain evidence="6">R106</strain>
    </source>
</reference>
<reference evidence="4" key="3">
    <citation type="submission" date="2018-11" db="EMBL/GenBank/DDBJ databases">
        <authorList>
            <person name="Hwang Y.J."/>
            <person name="Hwang C.Y."/>
        </authorList>
    </citation>
    <scope>NUCLEOTIDE SEQUENCE</scope>
    <source>
        <strain evidence="4">R106</strain>
    </source>
</reference>
<accession>A0A3N4E4B0</accession>